<evidence type="ECO:0000313" key="4">
    <source>
        <dbReference type="Proteomes" id="UP000430232"/>
    </source>
</evidence>
<feature type="region of interest" description="Disordered" evidence="1">
    <location>
        <begin position="1"/>
        <end position="80"/>
    </location>
</feature>
<dbReference type="RefSeq" id="WP_151064702.1">
    <property type="nucleotide sequence ID" value="NZ_CABVPL010000047.1"/>
</dbReference>
<sequence>MTRPTPADQADPANKKPQETTDEVTIDRKGNVRQKGHGSMDDTMIPQKPEPDKGPYEPPPGHLDNPKDVEPPRSGGDLPA</sequence>
<keyword evidence="4" id="KW-1185">Reference proteome</keyword>
<dbReference type="EMBL" id="VZOJ01000029">
    <property type="protein sequence ID" value="KAB0642208.1"/>
    <property type="molecule type" value="Genomic_DNA"/>
</dbReference>
<dbReference type="Proteomes" id="UP000494222">
    <property type="component" value="Unassembled WGS sequence"/>
</dbReference>
<dbReference type="AlphaFoldDB" id="A0A6H9T390"/>
<name>A0A6H9T390_9BURK</name>
<dbReference type="Proteomes" id="UP000430232">
    <property type="component" value="Unassembled WGS sequence"/>
</dbReference>
<feature type="compositionally biased region" description="Basic and acidic residues" evidence="1">
    <location>
        <begin position="13"/>
        <end position="30"/>
    </location>
</feature>
<evidence type="ECO:0000256" key="1">
    <source>
        <dbReference type="SAM" id="MobiDB-lite"/>
    </source>
</evidence>
<evidence type="ECO:0000313" key="5">
    <source>
        <dbReference type="Proteomes" id="UP000494222"/>
    </source>
</evidence>
<accession>A0A6H9T390</accession>
<dbReference type="EMBL" id="CABVPL010000047">
    <property type="protein sequence ID" value="VWC03778.1"/>
    <property type="molecule type" value="Genomic_DNA"/>
</dbReference>
<reference evidence="3 5" key="2">
    <citation type="submission" date="2019-09" db="EMBL/GenBank/DDBJ databases">
        <authorList>
            <person name="Depoorter E."/>
        </authorList>
    </citation>
    <scope>NUCLEOTIDE SEQUENCE [LARGE SCALE GENOMIC DNA]</scope>
    <source>
        <strain evidence="3">LMG 24064</strain>
    </source>
</reference>
<proteinExistence type="predicted"/>
<dbReference type="GeneID" id="99792244"/>
<gene>
    <name evidence="3" type="ORF">BLA24064_04954</name>
    <name evidence="2" type="ORF">F7R21_13140</name>
</gene>
<protein>
    <submittedName>
        <fullName evidence="2">Uncharacterized protein</fullName>
    </submittedName>
</protein>
<dbReference type="OrthoDB" id="9034039at2"/>
<evidence type="ECO:0000313" key="2">
    <source>
        <dbReference type="EMBL" id="KAB0642208.1"/>
    </source>
</evidence>
<reference evidence="2 4" key="1">
    <citation type="submission" date="2019-09" db="EMBL/GenBank/DDBJ databases">
        <title>Draft genome sequences of 48 bacterial type strains from the CCUG.</title>
        <authorList>
            <person name="Tunovic T."/>
            <person name="Pineiro-Iglesias B."/>
            <person name="Unosson C."/>
            <person name="Inganas E."/>
            <person name="Ohlen M."/>
            <person name="Cardew S."/>
            <person name="Jensie-Markopoulos S."/>
            <person name="Salva-Serra F."/>
            <person name="Jaen-Luchoro D."/>
            <person name="Karlsson R."/>
            <person name="Svensson-Stadler L."/>
            <person name="Chun J."/>
            <person name="Moore E."/>
        </authorList>
    </citation>
    <scope>NUCLEOTIDE SEQUENCE [LARGE SCALE GENOMIC DNA]</scope>
    <source>
        <strain evidence="2 4">CCUG 54555</strain>
    </source>
</reference>
<evidence type="ECO:0000313" key="3">
    <source>
        <dbReference type="EMBL" id="VWC03778.1"/>
    </source>
</evidence>
<organism evidence="2 4">
    <name type="scientific">Burkholderia latens</name>
    <dbReference type="NCBI Taxonomy" id="488446"/>
    <lineage>
        <taxon>Bacteria</taxon>
        <taxon>Pseudomonadati</taxon>
        <taxon>Pseudomonadota</taxon>
        <taxon>Betaproteobacteria</taxon>
        <taxon>Burkholderiales</taxon>
        <taxon>Burkholderiaceae</taxon>
        <taxon>Burkholderia</taxon>
        <taxon>Burkholderia cepacia complex</taxon>
    </lineage>
</organism>